<dbReference type="Pfam" id="PF01849">
    <property type="entry name" value="NAC"/>
    <property type="match status" value="1"/>
</dbReference>
<dbReference type="AlphaFoldDB" id="A0A5N6RID2"/>
<feature type="domain" description="NAC-A/B" evidence="3">
    <location>
        <begin position="203"/>
        <end position="268"/>
    </location>
</feature>
<reference evidence="4 5" key="1">
    <citation type="submission" date="2019-06" db="EMBL/GenBank/DDBJ databases">
        <title>A chromosomal-level reference genome of Carpinus fangiana (Coryloideae, Betulaceae).</title>
        <authorList>
            <person name="Yang X."/>
            <person name="Wang Z."/>
            <person name="Zhang L."/>
            <person name="Hao G."/>
            <person name="Liu J."/>
            <person name="Yang Y."/>
        </authorList>
    </citation>
    <scope>NUCLEOTIDE SEQUENCE [LARGE SCALE GENOMIC DNA]</scope>
    <source>
        <strain evidence="4">Cfa_2016G</strain>
        <tissue evidence="4">Leaf</tissue>
    </source>
</reference>
<dbReference type="Gene3D" id="2.20.70.30">
    <property type="entry name" value="Nascent polypeptide-associated complex domain"/>
    <property type="match status" value="1"/>
</dbReference>
<dbReference type="FunFam" id="1.10.8.10:FF:000006">
    <property type="entry name" value="Putative nascent polypeptide-associated complex subunit alpha"/>
    <property type="match status" value="1"/>
</dbReference>
<dbReference type="GO" id="GO:0005854">
    <property type="term" value="C:nascent polypeptide-associated complex"/>
    <property type="evidence" value="ECO:0007669"/>
    <property type="project" value="InterPro"/>
</dbReference>
<dbReference type="SMART" id="SM01407">
    <property type="entry name" value="NAC"/>
    <property type="match status" value="1"/>
</dbReference>
<evidence type="ECO:0000313" key="5">
    <source>
        <dbReference type="Proteomes" id="UP000327013"/>
    </source>
</evidence>
<dbReference type="InterPro" id="IPR044034">
    <property type="entry name" value="NAC-like_UBA"/>
</dbReference>
<evidence type="ECO:0000313" key="4">
    <source>
        <dbReference type="EMBL" id="KAE8077597.1"/>
    </source>
</evidence>
<dbReference type="Gene3D" id="1.10.8.10">
    <property type="entry name" value="DNA helicase RuvA subunit, C-terminal domain"/>
    <property type="match status" value="2"/>
</dbReference>
<dbReference type="InterPro" id="IPR016641">
    <property type="entry name" value="EGD2/NACA0like"/>
</dbReference>
<feature type="compositionally biased region" description="Acidic residues" evidence="2">
    <location>
        <begin position="298"/>
        <end position="309"/>
    </location>
</feature>
<dbReference type="InterPro" id="IPR002715">
    <property type="entry name" value="Nas_poly-pep-assoc_cplx_dom"/>
</dbReference>
<dbReference type="InterPro" id="IPR038187">
    <property type="entry name" value="NAC_A/B_dom_sf"/>
</dbReference>
<feature type="region of interest" description="Disordered" evidence="2">
    <location>
        <begin position="1"/>
        <end position="28"/>
    </location>
</feature>
<evidence type="ECO:0000256" key="1">
    <source>
        <dbReference type="ARBA" id="ARBA00004000"/>
    </source>
</evidence>
<dbReference type="EMBL" id="CM017326">
    <property type="protein sequence ID" value="KAE8077597.1"/>
    <property type="molecule type" value="Genomic_DNA"/>
</dbReference>
<feature type="region of interest" description="Disordered" evidence="2">
    <location>
        <begin position="183"/>
        <end position="211"/>
    </location>
</feature>
<comment type="function">
    <text evidence="1">May promote appropriate targeting of ribosome-nascent polypeptide complexes.</text>
</comment>
<protein>
    <recommendedName>
        <fullName evidence="3">NAC-A/B domain-containing protein</fullName>
    </recommendedName>
</protein>
<gene>
    <name evidence="4" type="ORF">FH972_016149</name>
</gene>
<keyword evidence="5" id="KW-1185">Reference proteome</keyword>
<dbReference type="Proteomes" id="UP000327013">
    <property type="component" value="Chromosome 6"/>
</dbReference>
<name>A0A5N6RID2_9ROSI</name>
<dbReference type="CDD" id="cd22054">
    <property type="entry name" value="NAC_NACA"/>
    <property type="match status" value="1"/>
</dbReference>
<dbReference type="Pfam" id="PF19026">
    <property type="entry name" value="UBA_HYPK"/>
    <property type="match status" value="2"/>
</dbReference>
<evidence type="ECO:0000256" key="2">
    <source>
        <dbReference type="SAM" id="MobiDB-lite"/>
    </source>
</evidence>
<dbReference type="OrthoDB" id="266020at2759"/>
<feature type="region of interest" description="Disordered" evidence="2">
    <location>
        <begin position="286"/>
        <end position="310"/>
    </location>
</feature>
<sequence length="392" mass="43135">MSENDTELVQILPFSSEKKEEGEEEDGSPIRSIFCLKSKSPADIKRIEEIDDCFILEFDPYESIDLSKFTVPADADGGASDLFVIAEKGQVACRDYPHSRHLCLNFPFEATPHENYCNLCYCYVCDSAAPCKYWTEAKPPHCDASEHVEEVEAAKAMSPGPVVESAEPGTELQVPIVDEPLKNAQPLVPHSTPLRANESSKQSRSEKKSRKAMLKLGMKPVTGVSRVTIKRTKNILFFISKPDVFKSPHSETYVIFGEAKIEDLSSQLQTQAAQQFMMPDMGSVMAKPDTSASAGVQADEEEEEVDETGVEPRDIELVMTQASVSKSKAVKALKAHEGDIADEEEEEVDETGVEPRDIELVMTQASVSKSKAVKALKAHEGDIVSAIMELTN</sequence>
<organism evidence="4 5">
    <name type="scientific">Carpinus fangiana</name>
    <dbReference type="NCBI Taxonomy" id="176857"/>
    <lineage>
        <taxon>Eukaryota</taxon>
        <taxon>Viridiplantae</taxon>
        <taxon>Streptophyta</taxon>
        <taxon>Embryophyta</taxon>
        <taxon>Tracheophyta</taxon>
        <taxon>Spermatophyta</taxon>
        <taxon>Magnoliopsida</taxon>
        <taxon>eudicotyledons</taxon>
        <taxon>Gunneridae</taxon>
        <taxon>Pentapetalae</taxon>
        <taxon>rosids</taxon>
        <taxon>fabids</taxon>
        <taxon>Fagales</taxon>
        <taxon>Betulaceae</taxon>
        <taxon>Carpinus</taxon>
    </lineage>
</organism>
<proteinExistence type="predicted"/>
<dbReference type="CDD" id="cd14358">
    <property type="entry name" value="UBA_NAC_euk"/>
    <property type="match status" value="1"/>
</dbReference>
<dbReference type="PROSITE" id="PS51151">
    <property type="entry name" value="NAC_AB"/>
    <property type="match status" value="1"/>
</dbReference>
<accession>A0A5N6RID2</accession>
<dbReference type="FunFam" id="2.20.70.30:FF:000002">
    <property type="entry name" value="Nascent polypeptide-associated complex (NAC), alpha subunit"/>
    <property type="match status" value="1"/>
</dbReference>
<dbReference type="PANTHER" id="PTHR21713">
    <property type="entry name" value="NASCENT POLYPEPTIDE ASSOCIATED COMPLEX ALPHA SUBUNIT-RELATED"/>
    <property type="match status" value="1"/>
</dbReference>
<evidence type="ECO:0000259" key="3">
    <source>
        <dbReference type="PROSITE" id="PS51151"/>
    </source>
</evidence>